<feature type="compositionally biased region" description="Basic and acidic residues" evidence="1">
    <location>
        <begin position="837"/>
        <end position="860"/>
    </location>
</feature>
<gene>
    <name evidence="2" type="ORF">C1SCF055_LOCUS12432</name>
</gene>
<feature type="compositionally biased region" description="Low complexity" evidence="1">
    <location>
        <begin position="35"/>
        <end position="48"/>
    </location>
</feature>
<evidence type="ECO:0000313" key="3">
    <source>
        <dbReference type="EMBL" id="CAL4772251.1"/>
    </source>
</evidence>
<dbReference type="EMBL" id="CAMXCT020000936">
    <property type="protein sequence ID" value="CAL1138314.1"/>
    <property type="molecule type" value="Genomic_DNA"/>
</dbReference>
<feature type="compositionally biased region" description="Basic and acidic residues" evidence="1">
    <location>
        <begin position="404"/>
        <end position="417"/>
    </location>
</feature>
<dbReference type="Proteomes" id="UP001152797">
    <property type="component" value="Unassembled WGS sequence"/>
</dbReference>
<name>A0A9P1C4J7_9DINO</name>
<sequence>MASECSVGAGAKGKSEVKGGQSDHGSPYFSESYKGKSVSKGTGKSSFKGKADYKGYVGAGTSHSSYHATGGKATFEGDFKGSHTETVEYKGLGSTGGKHKGKGIDEKGKSKTKDTVDGDGSSSTPRESDLTSEGGKTFGGKGKTSSFKGTEKGKCKTKGIVDGSSSTPNEIEPPNDDLTSNKGGKTLGGKGKTYKGTEKGKCKTKGIVDGDGSSSTPRETDPRNDNLTSNEGGKTWGGKTYSVKGTEKGKSKTKGIVDGSPRWKNLGGKTYSVKGTEKGKSKTKTKGIVEGEGSSSTPREIEPQNDNLTSNDGGTTLGDKGKTYSLKGAEKGKCKTNSYSTPSNMESPNGTKGFGKGNGNVKGYKGKSKCDPTGKSATKGDGFEGKEEKGMGKTKGNSLGKSGHPGEKPTDLRDDRASSWADPPPTLASGYGVLGETDLGKRPTAILDEHETKVKKWVQKANPYELKAAVATAVEHTLFGKFRAELWDMTEERKFGTSPEEDILKYDLWLKKMEISETKPHAVFPEPPEKEDGSTEQGTEAYKAYWKKFERKGGASNLSVDSTTPSRSGDSVPSSSPAEPTPSQSASPTGITPDAKRPIIRRSTSVMSDGSGSVAMSPLVEGAGKTKRVKLLSEEDAARIQAMTSADDLPPEERKRQREALRRRLAGPGLRPGLIQKYAAATSSHAKWEFLKAFMLDPQNLAEITIEAEYVSLAEREDSAAWEEVPLETLRKQYTTPAEIHFLENQIVAKQRGKPHPQAPEDENMRLYWVFKQNADVTRNKNSIGTRAHAKGTVPQNKAALGAVTDALTGFSADFAGKGSGAHEEDQGGKGGKNRRKGEPTEKKRKVRTPEEIRKKDFNDKLQGSYPQSQKKSDSLDAIFYLVFIGPGKWGWI</sequence>
<reference evidence="3 4" key="2">
    <citation type="submission" date="2024-05" db="EMBL/GenBank/DDBJ databases">
        <authorList>
            <person name="Chen Y."/>
            <person name="Shah S."/>
            <person name="Dougan E. K."/>
            <person name="Thang M."/>
            <person name="Chan C."/>
        </authorList>
    </citation>
    <scope>NUCLEOTIDE SEQUENCE [LARGE SCALE GENOMIC DNA]</scope>
</reference>
<accession>A0A9P1C4J7</accession>
<feature type="compositionally biased region" description="Polar residues" evidence="1">
    <location>
        <begin position="293"/>
        <end position="311"/>
    </location>
</feature>
<comment type="caution">
    <text evidence="2">The sequence shown here is derived from an EMBL/GenBank/DDBJ whole genome shotgun (WGS) entry which is preliminary data.</text>
</comment>
<dbReference type="AlphaFoldDB" id="A0A9P1C4J7"/>
<organism evidence="2">
    <name type="scientific">Cladocopium goreaui</name>
    <dbReference type="NCBI Taxonomy" id="2562237"/>
    <lineage>
        <taxon>Eukaryota</taxon>
        <taxon>Sar</taxon>
        <taxon>Alveolata</taxon>
        <taxon>Dinophyceae</taxon>
        <taxon>Suessiales</taxon>
        <taxon>Symbiodiniaceae</taxon>
        <taxon>Cladocopium</taxon>
    </lineage>
</organism>
<feature type="compositionally biased region" description="Polar residues" evidence="1">
    <location>
        <begin position="335"/>
        <end position="348"/>
    </location>
</feature>
<feature type="compositionally biased region" description="Basic and acidic residues" evidence="1">
    <location>
        <begin position="75"/>
        <end position="88"/>
    </location>
</feature>
<evidence type="ECO:0000313" key="2">
    <source>
        <dbReference type="EMBL" id="CAI3984939.1"/>
    </source>
</evidence>
<evidence type="ECO:0000256" key="1">
    <source>
        <dbReference type="SAM" id="MobiDB-lite"/>
    </source>
</evidence>
<feature type="compositionally biased region" description="Polar residues" evidence="1">
    <location>
        <begin position="581"/>
        <end position="590"/>
    </location>
</feature>
<dbReference type="EMBL" id="CAMXCT010000936">
    <property type="protein sequence ID" value="CAI3984939.1"/>
    <property type="molecule type" value="Genomic_DNA"/>
</dbReference>
<proteinExistence type="predicted"/>
<feature type="compositionally biased region" description="Low complexity" evidence="1">
    <location>
        <begin position="565"/>
        <end position="577"/>
    </location>
</feature>
<dbReference type="EMBL" id="CAMXCT030000936">
    <property type="protein sequence ID" value="CAL4772251.1"/>
    <property type="molecule type" value="Genomic_DNA"/>
</dbReference>
<feature type="region of interest" description="Disordered" evidence="1">
    <location>
        <begin position="554"/>
        <end position="598"/>
    </location>
</feature>
<keyword evidence="4" id="KW-1185">Reference proteome</keyword>
<feature type="region of interest" description="Disordered" evidence="1">
    <location>
        <begin position="1"/>
        <end position="435"/>
    </location>
</feature>
<feature type="compositionally biased region" description="Basic and acidic residues" evidence="1">
    <location>
        <begin position="102"/>
        <end position="116"/>
    </location>
</feature>
<evidence type="ECO:0000313" key="4">
    <source>
        <dbReference type="Proteomes" id="UP001152797"/>
    </source>
</evidence>
<feature type="region of interest" description="Disordered" evidence="1">
    <location>
        <begin position="816"/>
        <end position="872"/>
    </location>
</feature>
<feature type="compositionally biased region" description="Basic and acidic residues" evidence="1">
    <location>
        <begin position="381"/>
        <end position="391"/>
    </location>
</feature>
<reference evidence="2" key="1">
    <citation type="submission" date="2022-10" db="EMBL/GenBank/DDBJ databases">
        <authorList>
            <person name="Chen Y."/>
            <person name="Dougan E. K."/>
            <person name="Chan C."/>
            <person name="Rhodes N."/>
            <person name="Thang M."/>
        </authorList>
    </citation>
    <scope>NUCLEOTIDE SEQUENCE</scope>
</reference>
<protein>
    <submittedName>
        <fullName evidence="2">Uncharacterized protein</fullName>
    </submittedName>
</protein>